<dbReference type="KEGG" id="pco:PHACADRAFT_183435"/>
<dbReference type="AlphaFoldDB" id="K5WCY4"/>
<dbReference type="InParanoid" id="K5WCY4"/>
<dbReference type="GeneID" id="18910148"/>
<reference evidence="2 3" key="1">
    <citation type="journal article" date="2012" name="BMC Genomics">
        <title>Comparative genomics of the white-rot fungi, Phanerochaete carnosa and P. chrysosporium, to elucidate the genetic basis of the distinct wood types they colonize.</title>
        <authorList>
            <person name="Suzuki H."/>
            <person name="MacDonald J."/>
            <person name="Syed K."/>
            <person name="Salamov A."/>
            <person name="Hori C."/>
            <person name="Aerts A."/>
            <person name="Henrissat B."/>
            <person name="Wiebenga A."/>
            <person name="vanKuyk P.A."/>
            <person name="Barry K."/>
            <person name="Lindquist E."/>
            <person name="LaButti K."/>
            <person name="Lapidus A."/>
            <person name="Lucas S."/>
            <person name="Coutinho P."/>
            <person name="Gong Y."/>
            <person name="Samejima M."/>
            <person name="Mahadevan R."/>
            <person name="Abou-Zaid M."/>
            <person name="de Vries R.P."/>
            <person name="Igarashi K."/>
            <person name="Yadav J.S."/>
            <person name="Grigoriev I.V."/>
            <person name="Master E.R."/>
        </authorList>
    </citation>
    <scope>NUCLEOTIDE SEQUENCE [LARGE SCALE GENOMIC DNA]</scope>
    <source>
        <strain evidence="2 3">HHB-10118-sp</strain>
    </source>
</reference>
<name>K5WCY4_PHACS</name>
<accession>K5WCY4</accession>
<gene>
    <name evidence="2" type="ORF">PHACADRAFT_183435</name>
</gene>
<evidence type="ECO:0000256" key="1">
    <source>
        <dbReference type="SAM" id="MobiDB-lite"/>
    </source>
</evidence>
<dbReference type="Proteomes" id="UP000008370">
    <property type="component" value="Unassembled WGS sequence"/>
</dbReference>
<dbReference type="RefSeq" id="XP_007394686.1">
    <property type="nucleotide sequence ID" value="XM_007394624.1"/>
</dbReference>
<proteinExistence type="predicted"/>
<organism evidence="2 3">
    <name type="scientific">Phanerochaete carnosa (strain HHB-10118-sp)</name>
    <name type="common">White-rot fungus</name>
    <name type="synonym">Peniophora carnosa</name>
    <dbReference type="NCBI Taxonomy" id="650164"/>
    <lineage>
        <taxon>Eukaryota</taxon>
        <taxon>Fungi</taxon>
        <taxon>Dikarya</taxon>
        <taxon>Basidiomycota</taxon>
        <taxon>Agaricomycotina</taxon>
        <taxon>Agaricomycetes</taxon>
        <taxon>Polyporales</taxon>
        <taxon>Phanerochaetaceae</taxon>
        <taxon>Phanerochaete</taxon>
    </lineage>
</organism>
<dbReference type="OrthoDB" id="565731at2759"/>
<evidence type="ECO:0000313" key="3">
    <source>
        <dbReference type="Proteomes" id="UP000008370"/>
    </source>
</evidence>
<feature type="region of interest" description="Disordered" evidence="1">
    <location>
        <begin position="70"/>
        <end position="91"/>
    </location>
</feature>
<evidence type="ECO:0000313" key="2">
    <source>
        <dbReference type="EMBL" id="EKM56854.1"/>
    </source>
</evidence>
<dbReference type="EMBL" id="JH930471">
    <property type="protein sequence ID" value="EKM56854.1"/>
    <property type="molecule type" value="Genomic_DNA"/>
</dbReference>
<dbReference type="HOGENOM" id="CLU_069658_0_0_1"/>
<feature type="compositionally biased region" description="Low complexity" evidence="1">
    <location>
        <begin position="70"/>
        <end position="83"/>
    </location>
</feature>
<protein>
    <submittedName>
        <fullName evidence="2">Uncharacterized protein</fullName>
    </submittedName>
</protein>
<keyword evidence="3" id="KW-1185">Reference proteome</keyword>
<sequence length="336" mass="38266">MLALIRAQQRCRPRTQVVSHVARGLPTWRGIHQTPVALKKKKKGTGSDDLFSTEDDSLFGDSGDLLGASEATKAKKPSAAPTERSADTGKKLRGKLNAEQRLERFNVLFQFVDERIGRHPPAKAQRKPEQVRNTAWQHLFGLAMAKEQLEQVAEMFPKWRESRREWTPQMVMTFVRRCEELRCPELALKVFSDHPKYGVDLVGRKAARQLLHSLHVEHPLQESITLSALHRIYKLPAISEDLVSCAMITSACFKAGTPESLTVANALVPALQELLQKTKPEAWEYPTDPNARNQRKDKAWLTWTLTKIEKALSNQNQPFEWLRQWREQSGHVQVAT</sequence>